<protein>
    <submittedName>
        <fullName evidence="1">Uncharacterized protein</fullName>
    </submittedName>
</protein>
<dbReference type="Proteomes" id="UP000499080">
    <property type="component" value="Unassembled WGS sequence"/>
</dbReference>
<gene>
    <name evidence="1" type="ORF">AVEN_223872_1</name>
</gene>
<proteinExistence type="predicted"/>
<sequence>MTRTAPELAPPSNFPPHQRGRLTHTLFNVQQAHTRRIFMWNPGLRTGTLRPQSGRLTQTTAACNGDETGVLVFGQYCSVVGINAECGVMFLWNVINKYGIQRWRQFRPLWHADLNVAKFGECGIDSYREFSVQEEGCD</sequence>
<keyword evidence="2" id="KW-1185">Reference proteome</keyword>
<dbReference type="EMBL" id="BGPR01014031">
    <property type="protein sequence ID" value="GBN63384.1"/>
    <property type="molecule type" value="Genomic_DNA"/>
</dbReference>
<evidence type="ECO:0000313" key="1">
    <source>
        <dbReference type="EMBL" id="GBN63384.1"/>
    </source>
</evidence>
<organism evidence="1 2">
    <name type="scientific">Araneus ventricosus</name>
    <name type="common">Orbweaver spider</name>
    <name type="synonym">Epeira ventricosa</name>
    <dbReference type="NCBI Taxonomy" id="182803"/>
    <lineage>
        <taxon>Eukaryota</taxon>
        <taxon>Metazoa</taxon>
        <taxon>Ecdysozoa</taxon>
        <taxon>Arthropoda</taxon>
        <taxon>Chelicerata</taxon>
        <taxon>Arachnida</taxon>
        <taxon>Araneae</taxon>
        <taxon>Araneomorphae</taxon>
        <taxon>Entelegynae</taxon>
        <taxon>Araneoidea</taxon>
        <taxon>Araneidae</taxon>
        <taxon>Araneus</taxon>
    </lineage>
</organism>
<dbReference type="AlphaFoldDB" id="A0A4Y2QJ85"/>
<comment type="caution">
    <text evidence="1">The sequence shown here is derived from an EMBL/GenBank/DDBJ whole genome shotgun (WGS) entry which is preliminary data.</text>
</comment>
<reference evidence="1 2" key="1">
    <citation type="journal article" date="2019" name="Sci. Rep.">
        <title>Orb-weaving spider Araneus ventricosus genome elucidates the spidroin gene catalogue.</title>
        <authorList>
            <person name="Kono N."/>
            <person name="Nakamura H."/>
            <person name="Ohtoshi R."/>
            <person name="Moran D.A.P."/>
            <person name="Shinohara A."/>
            <person name="Yoshida Y."/>
            <person name="Fujiwara M."/>
            <person name="Mori M."/>
            <person name="Tomita M."/>
            <person name="Arakawa K."/>
        </authorList>
    </citation>
    <scope>NUCLEOTIDE SEQUENCE [LARGE SCALE GENOMIC DNA]</scope>
</reference>
<evidence type="ECO:0000313" key="2">
    <source>
        <dbReference type="Proteomes" id="UP000499080"/>
    </source>
</evidence>
<name>A0A4Y2QJ85_ARAVE</name>
<accession>A0A4Y2QJ85</accession>